<dbReference type="SUPFAM" id="SSF81665">
    <property type="entry name" value="Calcium ATPase, transmembrane domain M"/>
    <property type="match status" value="1"/>
</dbReference>
<dbReference type="Gene3D" id="1.20.1110.10">
    <property type="entry name" value="Calcium-transporting ATPase, transmembrane domain"/>
    <property type="match status" value="1"/>
</dbReference>
<dbReference type="InterPro" id="IPR023298">
    <property type="entry name" value="ATPase_P-typ_TM_dom_sf"/>
</dbReference>
<evidence type="ECO:0000256" key="5">
    <source>
        <dbReference type="ARBA" id="ARBA00022840"/>
    </source>
</evidence>
<feature type="transmembrane region" description="Helical" evidence="9">
    <location>
        <begin position="355"/>
        <end position="384"/>
    </location>
</feature>
<dbReference type="InterPro" id="IPR023214">
    <property type="entry name" value="HAD_sf"/>
</dbReference>
<evidence type="ECO:0000256" key="4">
    <source>
        <dbReference type="ARBA" id="ARBA00022741"/>
    </source>
</evidence>
<dbReference type="SUPFAM" id="SSF81653">
    <property type="entry name" value="Calcium ATPase, transduction domain A"/>
    <property type="match status" value="1"/>
</dbReference>
<feature type="transmembrane region" description="Helical" evidence="9">
    <location>
        <begin position="998"/>
        <end position="1021"/>
    </location>
</feature>
<evidence type="ECO:0000259" key="10">
    <source>
        <dbReference type="SMART" id="SM00831"/>
    </source>
</evidence>
<comment type="caution">
    <text evidence="11">The sequence shown here is derived from an EMBL/GenBank/DDBJ whole genome shotgun (WGS) entry which is preliminary data.</text>
</comment>
<dbReference type="Gene3D" id="3.40.1110.10">
    <property type="entry name" value="Calcium-transporting ATPase, cytoplasmic domain N"/>
    <property type="match status" value="1"/>
</dbReference>
<dbReference type="SFLD" id="SFLDS00003">
    <property type="entry name" value="Haloacid_Dehalogenase"/>
    <property type="match status" value="1"/>
</dbReference>
<dbReference type="SUPFAM" id="SSF56784">
    <property type="entry name" value="HAD-like"/>
    <property type="match status" value="1"/>
</dbReference>
<name>A0A9P6Q355_9FUNG</name>
<dbReference type="SFLD" id="SFLDG00002">
    <property type="entry name" value="C1.7:_P-type_atpase_like"/>
    <property type="match status" value="1"/>
</dbReference>
<dbReference type="NCBIfam" id="TIGR01494">
    <property type="entry name" value="ATPase_P-type"/>
    <property type="match status" value="2"/>
</dbReference>
<sequence length="1163" mass="128681">MTNDKDTKKSLALVRTQTLERAQGHAAPIEFRSLSIHVTDTQRSNKTGEFTKDSSKNKKDQDFSAETDFFAAVDFHKLSPAEIDLRFNSNNDQGLQQVEAQRRLHANGPNTLDTRRPNYLKKILGYLFGGFCAVLWAGVITFFVCWRPPLSNPPNPTNLALALLVIFVIFLQASFSAFQDFSTARVMSSIIDMIPADCIVLRDGQLIKIPATTLVVGDRVHLSLGNKVPADLRLVQASNDTRFDRAVLTGESDAIEATTTSTDDNFLESKNIAFMGTHVVQGSCVGIVVLKGNDTLMGRINKLTSGRKEKKTIIHQEISRFVKIIVCLTLLLATLILTVWAAWIRRAYPTFLPTATLLVTLMGCIVAFIPEGMPVCVSLTLLMIARRMRENNILPKALTTVETLGCVNVICSDKTGTLTENKMHVTNIAFLDHESTPNEANINIEKRAKPGSLPQPGDNAHSLALRQLQMATLLCNNAKFDNETMDLPIAERSVLGDATDSALLRFATQVADTSSLAPCFERTHEIPFNSRNKWMMTVYRGSSRQPEVIRTLFGSEMTCSSKTASEKETQLVFVKGAPDVLLPYCTSFLAASSNSSQPLSDDWKAELSRIQKSWSRRGQRVLILCKSRFIPYFAGTSASSGSNGLQEELTRQGLQDLCIIGLVGIMDPPRPEIKDTIASCRHAGARFFMVTGDFGLTAAAIANQIGLFSSNQEPDTYEDIVDPTLKRSKAEYDESFQDHGEYEVGRPRFREGTSLVLTGADLAKMSPGEWDLVCAYEEIVFARTSPEQKLRIVTEFQQRDGVVAVTGDGVNDAPALKAADVGVAVVSGSDVAIEAADLILLGGFESIPVAIRLGRIVFQNLQKVIGYLLPAGSWSEIWPVLINTFFGAPLSLSSFLMIIICCFTDGFPCTALVMEQEEFDLLALPPRNSKKQHLITGRIYLQSYVFIGSIMTFFSNLLFYTYLQEYTGLGFKDLIFTFGEIDFSKLHPGITPHDFNNFYVNTGQCITFVALVIMQWGNVLSIRNRRLSILQADPIREKRRNLWLFLGMLTSLAVAILVTEVPAINRVMLTNPVPIKYWLLPIPCAFAVLSVDEVRKLLVRCFPKSIFAYLACDQTVVQSPPKRSKTLLQTLSNPSNPPLSILLATNVDLGNQMEFQLQGASKH</sequence>
<keyword evidence="3 9" id="KW-0812">Transmembrane</keyword>
<dbReference type="Pfam" id="PF00689">
    <property type="entry name" value="Cation_ATPase_C"/>
    <property type="match status" value="1"/>
</dbReference>
<gene>
    <name evidence="11" type="ORF">BG011_003066</name>
</gene>
<dbReference type="PRINTS" id="PR00119">
    <property type="entry name" value="CATATPASE"/>
</dbReference>
<dbReference type="Gene3D" id="3.40.50.1000">
    <property type="entry name" value="HAD superfamily/HAD-like"/>
    <property type="match status" value="1"/>
</dbReference>
<dbReference type="OrthoDB" id="158672at2759"/>
<dbReference type="Pfam" id="PF00690">
    <property type="entry name" value="Cation_ATPase_N"/>
    <property type="match status" value="1"/>
</dbReference>
<dbReference type="InterPro" id="IPR059000">
    <property type="entry name" value="ATPase_P-type_domA"/>
</dbReference>
<evidence type="ECO:0000256" key="8">
    <source>
        <dbReference type="ARBA" id="ARBA00023136"/>
    </source>
</evidence>
<keyword evidence="7 9" id="KW-1133">Transmembrane helix</keyword>
<keyword evidence="8 9" id="KW-0472">Membrane</keyword>
<dbReference type="PRINTS" id="PR00121">
    <property type="entry name" value="NAKATPASE"/>
</dbReference>
<dbReference type="Proteomes" id="UP000726737">
    <property type="component" value="Unassembled WGS sequence"/>
</dbReference>
<dbReference type="GO" id="GO:0030007">
    <property type="term" value="P:intracellular potassium ion homeostasis"/>
    <property type="evidence" value="ECO:0007669"/>
    <property type="project" value="TreeGrafter"/>
</dbReference>
<dbReference type="InterPro" id="IPR008250">
    <property type="entry name" value="ATPase_P-typ_transduc_dom_A_sf"/>
</dbReference>
<dbReference type="PANTHER" id="PTHR43294:SF21">
    <property type="entry name" value="CATION TRANSPORTING ATPASE"/>
    <property type="match status" value="1"/>
</dbReference>
<evidence type="ECO:0000313" key="12">
    <source>
        <dbReference type="Proteomes" id="UP000726737"/>
    </source>
</evidence>
<proteinExistence type="predicted"/>
<dbReference type="InterPro" id="IPR006068">
    <property type="entry name" value="ATPase_P-typ_cation-transptr_C"/>
</dbReference>
<dbReference type="InterPro" id="IPR050510">
    <property type="entry name" value="Cation_transp_ATPase_P-type"/>
</dbReference>
<feature type="transmembrane region" description="Helical" evidence="9">
    <location>
        <begin position="123"/>
        <end position="144"/>
    </location>
</feature>
<dbReference type="InterPro" id="IPR044492">
    <property type="entry name" value="P_typ_ATPase_HD_dom"/>
</dbReference>
<dbReference type="GO" id="GO:0006883">
    <property type="term" value="P:intracellular sodium ion homeostasis"/>
    <property type="evidence" value="ECO:0007669"/>
    <property type="project" value="TreeGrafter"/>
</dbReference>
<organism evidence="11 12">
    <name type="scientific">Mortierella polycephala</name>
    <dbReference type="NCBI Taxonomy" id="41804"/>
    <lineage>
        <taxon>Eukaryota</taxon>
        <taxon>Fungi</taxon>
        <taxon>Fungi incertae sedis</taxon>
        <taxon>Mucoromycota</taxon>
        <taxon>Mortierellomycotina</taxon>
        <taxon>Mortierellomycetes</taxon>
        <taxon>Mortierellales</taxon>
        <taxon>Mortierellaceae</taxon>
        <taxon>Mortierella</taxon>
    </lineage>
</organism>
<dbReference type="InterPro" id="IPR018303">
    <property type="entry name" value="ATPase_P-typ_P_site"/>
</dbReference>
<feature type="transmembrane region" description="Helical" evidence="9">
    <location>
        <begin position="939"/>
        <end position="963"/>
    </location>
</feature>
<evidence type="ECO:0000313" key="11">
    <source>
        <dbReference type="EMBL" id="KAG0258808.1"/>
    </source>
</evidence>
<keyword evidence="5" id="KW-0067">ATP-binding</keyword>
<feature type="transmembrane region" description="Helical" evidence="9">
    <location>
        <begin position="321"/>
        <end position="343"/>
    </location>
</feature>
<feature type="transmembrane region" description="Helical" evidence="9">
    <location>
        <begin position="1075"/>
        <end position="1094"/>
    </location>
</feature>
<keyword evidence="6" id="KW-1278">Translocase</keyword>
<dbReference type="InterPro" id="IPR004014">
    <property type="entry name" value="ATPase_P-typ_cation-transptr_N"/>
</dbReference>
<dbReference type="Pfam" id="PF00122">
    <property type="entry name" value="E1-E2_ATPase"/>
    <property type="match status" value="1"/>
</dbReference>
<accession>A0A9P6Q355</accession>
<comment type="subcellular location">
    <subcellularLocation>
        <location evidence="1">Cell membrane</location>
        <topology evidence="1">Multi-pass membrane protein</topology>
    </subcellularLocation>
</comment>
<dbReference type="InterPro" id="IPR001757">
    <property type="entry name" value="P_typ_ATPase"/>
</dbReference>
<reference evidence="11" key="1">
    <citation type="journal article" date="2020" name="Fungal Divers.">
        <title>Resolving the Mortierellaceae phylogeny through synthesis of multi-gene phylogenetics and phylogenomics.</title>
        <authorList>
            <person name="Vandepol N."/>
            <person name="Liber J."/>
            <person name="Desiro A."/>
            <person name="Na H."/>
            <person name="Kennedy M."/>
            <person name="Barry K."/>
            <person name="Grigoriev I.V."/>
            <person name="Miller A.N."/>
            <person name="O'Donnell K."/>
            <person name="Stajich J.E."/>
            <person name="Bonito G."/>
        </authorList>
    </citation>
    <scope>NUCLEOTIDE SEQUENCE</scope>
    <source>
        <strain evidence="11">KOD948</strain>
    </source>
</reference>
<dbReference type="GO" id="GO:0005391">
    <property type="term" value="F:P-type sodium:potassium-exchanging transporter activity"/>
    <property type="evidence" value="ECO:0007669"/>
    <property type="project" value="TreeGrafter"/>
</dbReference>
<evidence type="ECO:0000256" key="9">
    <source>
        <dbReference type="SAM" id="Phobius"/>
    </source>
</evidence>
<evidence type="ECO:0000256" key="3">
    <source>
        <dbReference type="ARBA" id="ARBA00022692"/>
    </source>
</evidence>
<dbReference type="GO" id="GO:0005886">
    <property type="term" value="C:plasma membrane"/>
    <property type="evidence" value="ECO:0007669"/>
    <property type="project" value="UniProtKB-SubCell"/>
</dbReference>
<dbReference type="GO" id="GO:0036376">
    <property type="term" value="P:sodium ion export across plasma membrane"/>
    <property type="evidence" value="ECO:0007669"/>
    <property type="project" value="TreeGrafter"/>
</dbReference>
<dbReference type="SMART" id="SM00831">
    <property type="entry name" value="Cation_ATPase_N"/>
    <property type="match status" value="1"/>
</dbReference>
<dbReference type="InterPro" id="IPR023299">
    <property type="entry name" value="ATPase_P-typ_cyto_dom_N"/>
</dbReference>
<dbReference type="AlphaFoldDB" id="A0A9P6Q355"/>
<dbReference type="FunFam" id="3.40.50.1000:FF:000001">
    <property type="entry name" value="Phospholipid-transporting ATPase IC"/>
    <property type="match status" value="1"/>
</dbReference>
<evidence type="ECO:0000256" key="7">
    <source>
        <dbReference type="ARBA" id="ARBA00022989"/>
    </source>
</evidence>
<evidence type="ECO:0000256" key="1">
    <source>
        <dbReference type="ARBA" id="ARBA00004651"/>
    </source>
</evidence>
<evidence type="ECO:0000256" key="2">
    <source>
        <dbReference type="ARBA" id="ARBA00022475"/>
    </source>
</evidence>
<dbReference type="SUPFAM" id="SSF81660">
    <property type="entry name" value="Metal cation-transporting ATPase, ATP-binding domain N"/>
    <property type="match status" value="1"/>
</dbReference>
<dbReference type="Gene3D" id="2.70.150.10">
    <property type="entry name" value="Calcium-transporting ATPase, cytoplasmic transduction domain A"/>
    <property type="match status" value="1"/>
</dbReference>
<dbReference type="PANTHER" id="PTHR43294">
    <property type="entry name" value="SODIUM/POTASSIUM-TRANSPORTING ATPASE SUBUNIT ALPHA"/>
    <property type="match status" value="1"/>
</dbReference>
<dbReference type="GO" id="GO:1990573">
    <property type="term" value="P:potassium ion import across plasma membrane"/>
    <property type="evidence" value="ECO:0007669"/>
    <property type="project" value="TreeGrafter"/>
</dbReference>
<dbReference type="Pfam" id="PF13246">
    <property type="entry name" value="Cation_ATPase"/>
    <property type="match status" value="1"/>
</dbReference>
<dbReference type="GO" id="GO:0016887">
    <property type="term" value="F:ATP hydrolysis activity"/>
    <property type="evidence" value="ECO:0007669"/>
    <property type="project" value="InterPro"/>
</dbReference>
<evidence type="ECO:0000256" key="6">
    <source>
        <dbReference type="ARBA" id="ARBA00022967"/>
    </source>
</evidence>
<dbReference type="EMBL" id="JAAAJA010000206">
    <property type="protein sequence ID" value="KAG0258808.1"/>
    <property type="molecule type" value="Genomic_DNA"/>
</dbReference>
<feature type="transmembrane region" description="Helical" evidence="9">
    <location>
        <begin position="1042"/>
        <end position="1063"/>
    </location>
</feature>
<feature type="transmembrane region" description="Helical" evidence="9">
    <location>
        <begin position="159"/>
        <end position="178"/>
    </location>
</feature>
<dbReference type="GO" id="GO:0005524">
    <property type="term" value="F:ATP binding"/>
    <property type="evidence" value="ECO:0007669"/>
    <property type="project" value="UniProtKB-KW"/>
</dbReference>
<dbReference type="SFLD" id="SFLDF00027">
    <property type="entry name" value="p-type_atpase"/>
    <property type="match status" value="1"/>
</dbReference>
<protein>
    <recommendedName>
        <fullName evidence="10">Cation-transporting P-type ATPase N-terminal domain-containing protein</fullName>
    </recommendedName>
</protein>
<keyword evidence="4" id="KW-0547">Nucleotide-binding</keyword>
<keyword evidence="12" id="KW-1185">Reference proteome</keyword>
<feature type="domain" description="Cation-transporting P-type ATPase N-terminal" evidence="10">
    <location>
        <begin position="74"/>
        <end position="147"/>
    </location>
</feature>
<keyword evidence="2" id="KW-1003">Cell membrane</keyword>
<dbReference type="InterPro" id="IPR036412">
    <property type="entry name" value="HAD-like_sf"/>
</dbReference>
<dbReference type="GO" id="GO:1902600">
    <property type="term" value="P:proton transmembrane transport"/>
    <property type="evidence" value="ECO:0007669"/>
    <property type="project" value="TreeGrafter"/>
</dbReference>
<dbReference type="PROSITE" id="PS00154">
    <property type="entry name" value="ATPASE_E1_E2"/>
    <property type="match status" value="1"/>
</dbReference>